<sequence length="549" mass="59798">MFLTIGVLTGQDGVLQKRVTLNYQETKLGTALTEISTGYNIQFAYSTDIVPINEKVTVQVVNKPLDYALESMLSTTKVEYKAIGSHIILKVNEEKLTRLSQPLPQSVPQITPLYQDPKPEERISERQPPKRDPVQRPEYIGTRGPKSLPGGDQVYDLDPERFKIRDVSYDPSKSIFDQRLAQISLLSFLGTNAERSEDVTNNLSVNVFWGKNGGVKGLEVGGLFNTVVNDVEGAQIAGLGNTVGGRVIGTQFGGLFNVVGGEMDGIQGAGLFNVSGDQTKAVQTAGLFNISSGDFYGLQMSGLFNVSNGIADAAQVSGLFNTANGKVKAQISSLFNTAGDVQWGQVSALLNVGKKVDGFQIGLINVSDTITGMPIGLLNIVKHGYNKVEFAGSETLFANFSLKLGARSFYNIFHAGIRWDDREIEENGAIRTGRFSSWGLGYGIGTVIDLGRTTLVNFELEATHINELESWTKELNLLNQARLTLDIRTGPRSGLSLFGGPVLNVMISRRYDPETGTYGSNIMPKTFYDETNNGTNVKMWTGFIAGIRF</sequence>
<evidence type="ECO:0000256" key="2">
    <source>
        <dbReference type="ARBA" id="ARBA00023136"/>
    </source>
</evidence>
<accession>A0A2D0NBM8</accession>
<dbReference type="GO" id="GO:0019867">
    <property type="term" value="C:outer membrane"/>
    <property type="evidence" value="ECO:0007669"/>
    <property type="project" value="InterPro"/>
</dbReference>
<keyword evidence="2" id="KW-0472">Membrane</keyword>
<gene>
    <name evidence="6" type="ORF">CRP01_15050</name>
</gene>
<feature type="compositionally biased region" description="Basic and acidic residues" evidence="4">
    <location>
        <begin position="117"/>
        <end position="135"/>
    </location>
</feature>
<name>A0A2D0NBM8_FLAN2</name>
<dbReference type="Pfam" id="PF07660">
    <property type="entry name" value="STN"/>
    <property type="match status" value="1"/>
</dbReference>
<evidence type="ECO:0000256" key="1">
    <source>
        <dbReference type="ARBA" id="ARBA00022448"/>
    </source>
</evidence>
<dbReference type="AlphaFoldDB" id="A0A2D0NBM8"/>
<evidence type="ECO:0000313" key="6">
    <source>
        <dbReference type="EMBL" id="PHN05788.1"/>
    </source>
</evidence>
<dbReference type="Gene3D" id="3.55.50.30">
    <property type="match status" value="1"/>
</dbReference>
<evidence type="ECO:0000259" key="5">
    <source>
        <dbReference type="Pfam" id="PF07660"/>
    </source>
</evidence>
<evidence type="ECO:0000256" key="4">
    <source>
        <dbReference type="SAM" id="MobiDB-lite"/>
    </source>
</evidence>
<evidence type="ECO:0000256" key="3">
    <source>
        <dbReference type="ARBA" id="ARBA00023237"/>
    </source>
</evidence>
<evidence type="ECO:0000313" key="7">
    <source>
        <dbReference type="Proteomes" id="UP000223913"/>
    </source>
</evidence>
<keyword evidence="3" id="KW-0998">Cell outer membrane</keyword>
<dbReference type="EMBL" id="PDUD01000020">
    <property type="protein sequence ID" value="PHN05788.1"/>
    <property type="molecule type" value="Genomic_DNA"/>
</dbReference>
<feature type="domain" description="Secretin/TonB short N-terminal" evidence="5">
    <location>
        <begin position="41"/>
        <end position="89"/>
    </location>
</feature>
<organism evidence="6 7">
    <name type="scientific">Flavilitoribacter nigricans (strain ATCC 23147 / DSM 23189 / NBRC 102662 / NCIMB 1420 / SS-2)</name>
    <name type="common">Lewinella nigricans</name>
    <dbReference type="NCBI Taxonomy" id="1122177"/>
    <lineage>
        <taxon>Bacteria</taxon>
        <taxon>Pseudomonadati</taxon>
        <taxon>Bacteroidota</taxon>
        <taxon>Saprospiria</taxon>
        <taxon>Saprospirales</taxon>
        <taxon>Lewinellaceae</taxon>
        <taxon>Flavilitoribacter</taxon>
    </lineage>
</organism>
<feature type="compositionally biased region" description="Polar residues" evidence="4">
    <location>
        <begin position="100"/>
        <end position="109"/>
    </location>
</feature>
<comment type="caution">
    <text evidence="6">The sequence shown here is derived from an EMBL/GenBank/DDBJ whole genome shotgun (WGS) entry which is preliminary data.</text>
</comment>
<proteinExistence type="predicted"/>
<feature type="region of interest" description="Disordered" evidence="4">
    <location>
        <begin position="100"/>
        <end position="153"/>
    </location>
</feature>
<dbReference type="InterPro" id="IPR011662">
    <property type="entry name" value="Secretin/TonB_short_N"/>
</dbReference>
<reference evidence="6 7" key="1">
    <citation type="submission" date="2017-10" db="EMBL/GenBank/DDBJ databases">
        <title>The draft genome sequence of Lewinella nigricans NBRC 102662.</title>
        <authorList>
            <person name="Wang K."/>
        </authorList>
    </citation>
    <scope>NUCLEOTIDE SEQUENCE [LARGE SCALE GENOMIC DNA]</scope>
    <source>
        <strain evidence="6 7">NBRC 102662</strain>
    </source>
</reference>
<protein>
    <recommendedName>
        <fullName evidence="5">Secretin/TonB short N-terminal domain-containing protein</fullName>
    </recommendedName>
</protein>
<dbReference type="Proteomes" id="UP000223913">
    <property type="component" value="Unassembled WGS sequence"/>
</dbReference>
<keyword evidence="1" id="KW-0813">Transport</keyword>
<keyword evidence="7" id="KW-1185">Reference proteome</keyword>